<dbReference type="InterPro" id="IPR050221">
    <property type="entry name" value="26S_Proteasome_ATPase"/>
</dbReference>
<dbReference type="SUPFAM" id="SSF52540">
    <property type="entry name" value="P-loop containing nucleoside triphosphate hydrolases"/>
    <property type="match status" value="2"/>
</dbReference>
<evidence type="ECO:0000259" key="4">
    <source>
        <dbReference type="SMART" id="SM00382"/>
    </source>
</evidence>
<reference evidence="5 6" key="2">
    <citation type="submission" date="2018-06" db="EMBL/GenBank/DDBJ databases">
        <title>Metagenomic assembly of (sub)arctic Cyanobacteria and their associated microbiome from non-axenic cultures.</title>
        <authorList>
            <person name="Baurain D."/>
        </authorList>
    </citation>
    <scope>NUCLEOTIDE SEQUENCE [LARGE SCALE GENOMIC DNA]</scope>
    <source>
        <strain evidence="5">ULC027bin1</strain>
    </source>
</reference>
<name>A0A2W4ZD84_9CYAN</name>
<dbReference type="InterPro" id="IPR027417">
    <property type="entry name" value="P-loop_NTPase"/>
</dbReference>
<proteinExistence type="inferred from homology"/>
<dbReference type="Gene3D" id="3.40.50.300">
    <property type="entry name" value="P-loop containing nucleotide triphosphate hydrolases"/>
    <property type="match status" value="1"/>
</dbReference>
<sequence length="721" mass="81235">MRDFARRPTRDGTSSADLNGLLPFLEWVDKRLAHAIAALPTEEGKGSSNPFPGLIQPSPEQLEHWLTQSPRVSSFPEQQKIAIEQLIPRPDSSVGWLQQTFGLSAVDLLIVAIALAPEVDRRYERLYAYLQDDVRYKRPTVDLALNLLGQSAPEKLMYRTFFATDAPLMQQGLLHLVQNSPTSRSTLLARELHLDEQVVNWLLHQPGLDRQLEPFCALVSSMAVALQPQAQGLFTLVVHHWQTEQPLRLYFQGIDPVAKRHRAESMAAYLGVPLLIGDLARLTDENAEFNTTVQRLLREAQFQGALLYLENLDRLQDTEDGNRYDLLIKGIATCPKVVILSGHQPYRPIPEHSRGVLTITFALPDADQRRDLWRAAAEVYGLTFDEMGLQALGDRFQLTATQIRDAGATAWNKARLAAAETDVTDHAHATPALSDFFAAARAQAGHDLTTLARKLEARPSWDDIVLPPHQTLLLQELCQEARYQTQVWKTWGFAKKLSLGQGLNVLFSGPPGTGKTFTAEVLAHELDLDLYQIDLSQMVSKYIGATEKNLNRVFTAAANANAILLFDEADALFGKRSEVKDARDRYANIETSYLLQKMEEYEGVAILTTNFRSNIDEAFVRRLRYIVEFAMPGEQERQRIWERIWPDPTPRHPDLDLAFMASQFELPGANIRNIALRAAFLAASEGGMVEMKHLITALQREYQKMGKMLMLDQMGEYAQFV</sequence>
<dbReference type="SMART" id="SM00382">
    <property type="entry name" value="AAA"/>
    <property type="match status" value="1"/>
</dbReference>
<dbReference type="PANTHER" id="PTHR23073">
    <property type="entry name" value="26S PROTEASOME REGULATORY SUBUNIT"/>
    <property type="match status" value="1"/>
</dbReference>
<dbReference type="Pfam" id="PF00004">
    <property type="entry name" value="AAA"/>
    <property type="match status" value="1"/>
</dbReference>
<keyword evidence="2" id="KW-0547">Nucleotide-binding</keyword>
<dbReference type="InterPro" id="IPR003959">
    <property type="entry name" value="ATPase_AAA_core"/>
</dbReference>
<accession>A0A2W4ZD84</accession>
<dbReference type="InterPro" id="IPR054472">
    <property type="entry name" value="WHD"/>
</dbReference>
<protein>
    <submittedName>
        <fullName evidence="5">ATP-binding protein</fullName>
    </submittedName>
</protein>
<dbReference type="CDD" id="cd19481">
    <property type="entry name" value="RecA-like_protease"/>
    <property type="match status" value="1"/>
</dbReference>
<evidence type="ECO:0000313" key="5">
    <source>
        <dbReference type="EMBL" id="PZO52918.1"/>
    </source>
</evidence>
<comment type="similarity">
    <text evidence="1">Belongs to the AAA ATPase family.</text>
</comment>
<evidence type="ECO:0000256" key="2">
    <source>
        <dbReference type="ARBA" id="ARBA00022741"/>
    </source>
</evidence>
<dbReference type="InterPro" id="IPR003593">
    <property type="entry name" value="AAA+_ATPase"/>
</dbReference>
<dbReference type="Pfam" id="PF22977">
    <property type="entry name" value="WHD"/>
    <property type="match status" value="1"/>
</dbReference>
<organism evidence="5 6">
    <name type="scientific">Phormidesmis priestleyi</name>
    <dbReference type="NCBI Taxonomy" id="268141"/>
    <lineage>
        <taxon>Bacteria</taxon>
        <taxon>Bacillati</taxon>
        <taxon>Cyanobacteriota</taxon>
        <taxon>Cyanophyceae</taxon>
        <taxon>Leptolyngbyales</taxon>
        <taxon>Leptolyngbyaceae</taxon>
        <taxon>Phormidesmis</taxon>
    </lineage>
</organism>
<evidence type="ECO:0000256" key="3">
    <source>
        <dbReference type="ARBA" id="ARBA00022840"/>
    </source>
</evidence>
<evidence type="ECO:0000256" key="1">
    <source>
        <dbReference type="ARBA" id="ARBA00006914"/>
    </source>
</evidence>
<feature type="domain" description="AAA+ ATPase" evidence="4">
    <location>
        <begin position="501"/>
        <end position="633"/>
    </location>
</feature>
<gene>
    <name evidence="5" type="ORF">DCF15_13175</name>
</gene>
<dbReference type="GO" id="GO:0016887">
    <property type="term" value="F:ATP hydrolysis activity"/>
    <property type="evidence" value="ECO:0007669"/>
    <property type="project" value="InterPro"/>
</dbReference>
<comment type="caution">
    <text evidence="5">The sequence shown here is derived from an EMBL/GenBank/DDBJ whole genome shotgun (WGS) entry which is preliminary data.</text>
</comment>
<dbReference type="Proteomes" id="UP000249794">
    <property type="component" value="Unassembled WGS sequence"/>
</dbReference>
<reference evidence="6" key="1">
    <citation type="submission" date="2018-04" db="EMBL/GenBank/DDBJ databases">
        <authorList>
            <person name="Cornet L."/>
        </authorList>
    </citation>
    <scope>NUCLEOTIDE SEQUENCE [LARGE SCALE GENOMIC DNA]</scope>
</reference>
<dbReference type="EMBL" id="QBMP01000137">
    <property type="protein sequence ID" value="PZO52918.1"/>
    <property type="molecule type" value="Genomic_DNA"/>
</dbReference>
<dbReference type="GO" id="GO:0005524">
    <property type="term" value="F:ATP binding"/>
    <property type="evidence" value="ECO:0007669"/>
    <property type="project" value="UniProtKB-KW"/>
</dbReference>
<evidence type="ECO:0000313" key="6">
    <source>
        <dbReference type="Proteomes" id="UP000249794"/>
    </source>
</evidence>
<dbReference type="AlphaFoldDB" id="A0A2W4ZD84"/>
<keyword evidence="3 5" id="KW-0067">ATP-binding</keyword>